<proteinExistence type="predicted"/>
<protein>
    <submittedName>
        <fullName evidence="2">Uncharacterized protein</fullName>
    </submittedName>
</protein>
<organism evidence="2">
    <name type="scientific">bioreactor metagenome</name>
    <dbReference type="NCBI Taxonomy" id="1076179"/>
    <lineage>
        <taxon>unclassified sequences</taxon>
        <taxon>metagenomes</taxon>
        <taxon>ecological metagenomes</taxon>
    </lineage>
</organism>
<keyword evidence="1" id="KW-0472">Membrane</keyword>
<feature type="transmembrane region" description="Helical" evidence="1">
    <location>
        <begin position="186"/>
        <end position="206"/>
    </location>
</feature>
<evidence type="ECO:0000256" key="1">
    <source>
        <dbReference type="SAM" id="Phobius"/>
    </source>
</evidence>
<dbReference type="AlphaFoldDB" id="A0A644THL6"/>
<name>A0A644THL6_9ZZZZ</name>
<feature type="transmembrane region" description="Helical" evidence="1">
    <location>
        <begin position="114"/>
        <end position="134"/>
    </location>
</feature>
<gene>
    <name evidence="2" type="ORF">SDC9_11888</name>
</gene>
<dbReference type="EMBL" id="VSSQ01000031">
    <property type="protein sequence ID" value="MPL66219.1"/>
    <property type="molecule type" value="Genomic_DNA"/>
</dbReference>
<keyword evidence="1" id="KW-0812">Transmembrane</keyword>
<reference evidence="2" key="1">
    <citation type="submission" date="2019-08" db="EMBL/GenBank/DDBJ databases">
        <authorList>
            <person name="Kucharzyk K."/>
            <person name="Murdoch R.W."/>
            <person name="Higgins S."/>
            <person name="Loffler F."/>
        </authorList>
    </citation>
    <scope>NUCLEOTIDE SEQUENCE</scope>
</reference>
<accession>A0A644THL6</accession>
<comment type="caution">
    <text evidence="2">The sequence shown here is derived from an EMBL/GenBank/DDBJ whole genome shotgun (WGS) entry which is preliminary data.</text>
</comment>
<evidence type="ECO:0000313" key="2">
    <source>
        <dbReference type="EMBL" id="MPL66219.1"/>
    </source>
</evidence>
<sequence length="210" mass="25190">MRISYSRFNTKSELDKEIRITFLKKAIEDTFSEDEITFVDVINKFERLIQQYEIIVRAYIEELNTEKIKYDYEKRIQEINEKLSSMVGDIHTKQIILPIAFVIGIAQIKPDTSFFIAIMIFSGLSLFTSLLTMYRNTQTKLIQTIEKNVEYWEDFYKTNLKSLYKNDISSRINNIRDIIEKVKDNMYHTIFFSWTLIILFLIYIIFQYSK</sequence>
<keyword evidence="1" id="KW-1133">Transmembrane helix</keyword>